<feature type="transmembrane region" description="Helical" evidence="1">
    <location>
        <begin position="316"/>
        <end position="338"/>
    </location>
</feature>
<sequence length="441" mass="50175">MSDQNYTAIHGLMELLRYQNNAPADGTGINLLVKQAHNLLGPNIPDVMIDYTLGYQINLFGNYPTKTDIVPSAIFTAVFGIIAIAHLFVFIMNTSRGHYFYISLGWIFYCIMRIIGFAMRIAWANDITNTQVGIGGEVFLILPSILIVSLNLILAQRIFTWRHPVGGSRKLFWGFMFTIYAVVIGVIVMTIIFSAVPYIYFLSEARYKCYQKAVEASAILIILYSLTSMSLLSLAYFFKPTKKDENLYTYQPWWIESFSPFYYVKKNAAIDAAETFMKRNHNHRHAIRVIAATHHHSNMVEGLSNQRGDLKHNYSLGLLLVSTLFIFVGAICRAIVVFQGNYKKDSSAMCNPIAMYICWGALEAIIHVLYLVGRVDLRFYRPDKLPKKVRSIITAEQSLNVSDVESESEEYDGTDSETNVDFRAPVSEKPVIRDNESEFRF</sequence>
<dbReference type="EMBL" id="OZ004253">
    <property type="protein sequence ID" value="CAK7893803.1"/>
    <property type="molecule type" value="Genomic_DNA"/>
</dbReference>
<proteinExistence type="predicted"/>
<dbReference type="PANTHER" id="PTHR35184:SF1">
    <property type="entry name" value="INTEGRAL MEMBRANE PROTEIN"/>
    <property type="match status" value="1"/>
</dbReference>
<feature type="transmembrane region" description="Helical" evidence="1">
    <location>
        <begin position="69"/>
        <end position="92"/>
    </location>
</feature>
<feature type="transmembrane region" description="Helical" evidence="1">
    <location>
        <begin position="216"/>
        <end position="238"/>
    </location>
</feature>
<evidence type="ECO:0000313" key="2">
    <source>
        <dbReference type="EMBL" id="CAK7893803.1"/>
    </source>
</evidence>
<dbReference type="InterPro" id="IPR021460">
    <property type="entry name" value="DUF3112"/>
</dbReference>
<feature type="transmembrane region" description="Helical" evidence="1">
    <location>
        <begin position="353"/>
        <end position="372"/>
    </location>
</feature>
<feature type="transmembrane region" description="Helical" evidence="1">
    <location>
        <begin position="99"/>
        <end position="119"/>
    </location>
</feature>
<accession>A0ABP0E694</accession>
<keyword evidence="1" id="KW-0812">Transmembrane</keyword>
<gene>
    <name evidence="2" type="ORF">CAAN4_A09318</name>
</gene>
<feature type="transmembrane region" description="Helical" evidence="1">
    <location>
        <begin position="171"/>
        <end position="196"/>
    </location>
</feature>
<name>A0ABP0E694_9ASCO</name>
<keyword evidence="3" id="KW-1185">Reference proteome</keyword>
<feature type="transmembrane region" description="Helical" evidence="1">
    <location>
        <begin position="139"/>
        <end position="159"/>
    </location>
</feature>
<dbReference type="Proteomes" id="UP001497600">
    <property type="component" value="Chromosome A"/>
</dbReference>
<dbReference type="Pfam" id="PF11309">
    <property type="entry name" value="DUF3112"/>
    <property type="match status" value="1"/>
</dbReference>
<evidence type="ECO:0000256" key="1">
    <source>
        <dbReference type="SAM" id="Phobius"/>
    </source>
</evidence>
<evidence type="ECO:0000313" key="3">
    <source>
        <dbReference type="Proteomes" id="UP001497600"/>
    </source>
</evidence>
<organism evidence="2 3">
    <name type="scientific">[Candida] anglica</name>
    <dbReference type="NCBI Taxonomy" id="148631"/>
    <lineage>
        <taxon>Eukaryota</taxon>
        <taxon>Fungi</taxon>
        <taxon>Dikarya</taxon>
        <taxon>Ascomycota</taxon>
        <taxon>Saccharomycotina</taxon>
        <taxon>Pichiomycetes</taxon>
        <taxon>Debaryomycetaceae</taxon>
        <taxon>Kurtzmaniella</taxon>
    </lineage>
</organism>
<keyword evidence="1" id="KW-1133">Transmembrane helix</keyword>
<reference evidence="2 3" key="1">
    <citation type="submission" date="2024-01" db="EMBL/GenBank/DDBJ databases">
        <authorList>
            <consortium name="Genoscope - CEA"/>
            <person name="William W."/>
        </authorList>
    </citation>
    <scope>NUCLEOTIDE SEQUENCE [LARGE SCALE GENOMIC DNA]</scope>
    <source>
        <strain evidence="2 3">29B2s-10</strain>
    </source>
</reference>
<keyword evidence="1" id="KW-0472">Membrane</keyword>
<protein>
    <submittedName>
        <fullName evidence="2">Uncharacterized protein</fullName>
    </submittedName>
</protein>
<dbReference type="PANTHER" id="PTHR35184">
    <property type="entry name" value="YALI0C10208P"/>
    <property type="match status" value="1"/>
</dbReference>